<evidence type="ECO:0000313" key="3">
    <source>
        <dbReference type="Proteomes" id="UP000325013"/>
    </source>
</evidence>
<dbReference type="RefSeq" id="WP_147529488.1">
    <property type="nucleotide sequence ID" value="NZ_SAYJ01000019.1"/>
</dbReference>
<protein>
    <recommendedName>
        <fullName evidence="1">Restriction endonuclease type II DpnII-like domain-containing protein</fullName>
    </recommendedName>
</protein>
<name>A0A5C8FZ36_9SPIR</name>
<dbReference type="AlphaFoldDB" id="A0A5C8FZ36"/>
<evidence type="ECO:0000259" key="1">
    <source>
        <dbReference type="Pfam" id="PF04556"/>
    </source>
</evidence>
<gene>
    <name evidence="2" type="ORF">EPJ67_10215</name>
</gene>
<sequence>MNRKYNIVIEKNSFYFYNQKFEESYEANTINLLKTLLLNLKNSIENKGCKEELFVEFIRENEFGLEALLTLNGIANENLKRIITISRIVKDNELSKLLNSQKWDEPDIKNEVKEWGDKKIKTLIKNNKFFAQGIINLFFRGSSNKFLSKTLPLFELKKLNLQKINFDSNAMIDTLIRYRQKGSYSGAMGNNPESEIENILEKLNISYDSGDLPYLNKNLNKRTMDFIIPNKQNPIIIIESSFLSTTSSGQGDKAKTEIIVAELIKKYYTKAKFIGFVDGIGWYVRKQDLKRMVEAYDEVFTFQKDELNRFEKFIKNTFRS</sequence>
<dbReference type="Proteomes" id="UP000325013">
    <property type="component" value="Unassembled WGS sequence"/>
</dbReference>
<dbReference type="GO" id="GO:0009307">
    <property type="term" value="P:DNA restriction-modification system"/>
    <property type="evidence" value="ECO:0007669"/>
    <property type="project" value="InterPro"/>
</dbReference>
<accession>A0A5C8FZ36</accession>
<dbReference type="GO" id="GO:0003677">
    <property type="term" value="F:DNA binding"/>
    <property type="evidence" value="ECO:0007669"/>
    <property type="project" value="InterPro"/>
</dbReference>
<evidence type="ECO:0000313" key="2">
    <source>
        <dbReference type="EMBL" id="TXJ54638.1"/>
    </source>
</evidence>
<reference evidence="2 3" key="1">
    <citation type="journal article" date="1992" name="Lakartidningen">
        <title>[Penicillin V and not amoxicillin is the first choice preparation in acute otitis].</title>
        <authorList>
            <person name="Kamme C."/>
            <person name="Lundgren K."/>
            <person name="Prellner K."/>
        </authorList>
    </citation>
    <scope>NUCLEOTIDE SEQUENCE [LARGE SCALE GENOMIC DNA]</scope>
    <source>
        <strain evidence="2 3">PC2777IV</strain>
    </source>
</reference>
<dbReference type="InterPro" id="IPR007637">
    <property type="entry name" value="Restrct_endonuc_II_DpnII-like"/>
</dbReference>
<dbReference type="OrthoDB" id="1495443at2"/>
<feature type="domain" description="Restriction endonuclease type II DpnII-like" evidence="1">
    <location>
        <begin position="196"/>
        <end position="304"/>
    </location>
</feature>
<dbReference type="GO" id="GO:0009036">
    <property type="term" value="F:type II site-specific deoxyribonuclease activity"/>
    <property type="evidence" value="ECO:0007669"/>
    <property type="project" value="InterPro"/>
</dbReference>
<dbReference type="EMBL" id="SAYJ01000019">
    <property type="protein sequence ID" value="TXJ54638.1"/>
    <property type="molecule type" value="Genomic_DNA"/>
</dbReference>
<organism evidence="2 3">
    <name type="scientific">Brachyspira aalborgi</name>
    <dbReference type="NCBI Taxonomy" id="29522"/>
    <lineage>
        <taxon>Bacteria</taxon>
        <taxon>Pseudomonadati</taxon>
        <taxon>Spirochaetota</taxon>
        <taxon>Spirochaetia</taxon>
        <taxon>Brachyspirales</taxon>
        <taxon>Brachyspiraceae</taxon>
        <taxon>Brachyspira</taxon>
    </lineage>
</organism>
<proteinExistence type="predicted"/>
<comment type="caution">
    <text evidence="2">The sequence shown here is derived from an EMBL/GenBank/DDBJ whole genome shotgun (WGS) entry which is preliminary data.</text>
</comment>
<dbReference type="Pfam" id="PF04556">
    <property type="entry name" value="DpnII"/>
    <property type="match status" value="1"/>
</dbReference>